<gene>
    <name evidence="1" type="ORF">AWB95_16490</name>
    <name evidence="2" type="ORF">CQY23_06900</name>
</gene>
<evidence type="ECO:0000313" key="3">
    <source>
        <dbReference type="Proteomes" id="UP000193907"/>
    </source>
</evidence>
<proteinExistence type="predicted"/>
<dbReference type="Proteomes" id="UP000230971">
    <property type="component" value="Unassembled WGS sequence"/>
</dbReference>
<organism evidence="1 3">
    <name type="scientific">Mycobacterium celatum</name>
    <dbReference type="NCBI Taxonomy" id="28045"/>
    <lineage>
        <taxon>Bacteria</taxon>
        <taxon>Bacillati</taxon>
        <taxon>Actinomycetota</taxon>
        <taxon>Actinomycetes</taxon>
        <taxon>Mycobacteriales</taxon>
        <taxon>Mycobacteriaceae</taxon>
        <taxon>Mycobacterium</taxon>
    </lineage>
</organism>
<dbReference type="EMBL" id="LQOM01000037">
    <property type="protein sequence ID" value="ORV09831.1"/>
    <property type="molecule type" value="Genomic_DNA"/>
</dbReference>
<sequence length="190" mass="21843">MLTFFGSVLLFVGSLIVLQRTNDAADRRTAEDRQNERQRDYRLFQRDTLLRIGDEVVEAAIETWDQFVTIRNSPAPLRDEPFKEIAVWGRKIAGNVVRLSLIGAHETSQRCIELRDAVNNPELQQTILDLDVVERTTIGAQLHGKEAERLARQQELRSKFEELMEGLNDARKAFSDSVERELARTNQPPR</sequence>
<evidence type="ECO:0000313" key="4">
    <source>
        <dbReference type="Proteomes" id="UP000230971"/>
    </source>
</evidence>
<dbReference type="Proteomes" id="UP000193907">
    <property type="component" value="Unassembled WGS sequence"/>
</dbReference>
<dbReference type="EMBL" id="PDKV01000006">
    <property type="protein sequence ID" value="PIB79640.1"/>
    <property type="molecule type" value="Genomic_DNA"/>
</dbReference>
<dbReference type="STRING" id="28045.AWB95_16490"/>
<dbReference type="AlphaFoldDB" id="A0A1X1RMH7"/>
<evidence type="ECO:0000313" key="2">
    <source>
        <dbReference type="EMBL" id="PIB79640.1"/>
    </source>
</evidence>
<evidence type="ECO:0000313" key="1">
    <source>
        <dbReference type="EMBL" id="ORV09831.1"/>
    </source>
</evidence>
<comment type="caution">
    <text evidence="1">The sequence shown here is derived from an EMBL/GenBank/DDBJ whole genome shotgun (WGS) entry which is preliminary data.</text>
</comment>
<keyword evidence="3" id="KW-1185">Reference proteome</keyword>
<protein>
    <submittedName>
        <fullName evidence="1">Uncharacterized protein</fullName>
    </submittedName>
</protein>
<reference evidence="2 4" key="2">
    <citation type="journal article" date="2017" name="Infect. Genet. Evol.">
        <title>The new phylogeny of the genus Mycobacterium: The old and the news.</title>
        <authorList>
            <person name="Tortoli E."/>
            <person name="Fedrizzi T."/>
            <person name="Meehan C.J."/>
            <person name="Trovato A."/>
            <person name="Grottola A."/>
            <person name="Giacobazzi E."/>
            <person name="Serpini G.F."/>
            <person name="Tagliazucchi S."/>
            <person name="Fabio A."/>
            <person name="Bettua C."/>
            <person name="Bertorelli R."/>
            <person name="Frascaro F."/>
            <person name="De Sanctis V."/>
            <person name="Pecorari M."/>
            <person name="Jousson O."/>
            <person name="Segata N."/>
            <person name="Cirillo D.M."/>
        </authorList>
    </citation>
    <scope>NUCLEOTIDE SEQUENCE [LARGE SCALE GENOMIC DNA]</scope>
    <source>
        <strain evidence="2 4">NCTC 12882</strain>
    </source>
</reference>
<name>A0A1X1RMH7_MYCCE</name>
<accession>A0A1X1RMH7</accession>
<reference evidence="1 3" key="1">
    <citation type="submission" date="2016-01" db="EMBL/GenBank/DDBJ databases">
        <title>The new phylogeny of the genus Mycobacterium.</title>
        <authorList>
            <person name="Tarcisio F."/>
            <person name="Conor M."/>
            <person name="Antonella G."/>
            <person name="Elisabetta G."/>
            <person name="Giulia F.S."/>
            <person name="Sara T."/>
            <person name="Anna F."/>
            <person name="Clotilde B."/>
            <person name="Roberto B."/>
            <person name="Veronica D.S."/>
            <person name="Fabio R."/>
            <person name="Monica P."/>
            <person name="Olivier J."/>
            <person name="Enrico T."/>
            <person name="Nicola S."/>
        </authorList>
    </citation>
    <scope>NUCLEOTIDE SEQUENCE [LARGE SCALE GENOMIC DNA]</scope>
    <source>
        <strain evidence="1 3">DSM 44243</strain>
    </source>
</reference>